<accession>A0A8J4H428</accession>
<evidence type="ECO:0000313" key="4">
    <source>
        <dbReference type="Proteomes" id="UP000677918"/>
    </source>
</evidence>
<gene>
    <name evidence="3" type="ORF">XYCOK13_20890</name>
</gene>
<dbReference type="PANTHER" id="PTHR37813:SF1">
    <property type="entry name" value="FELS-2 PROPHAGE PROTEIN"/>
    <property type="match status" value="1"/>
</dbReference>
<evidence type="ECO:0000313" key="3">
    <source>
        <dbReference type="EMBL" id="GIQ69265.1"/>
    </source>
</evidence>
<evidence type="ECO:0000256" key="1">
    <source>
        <dbReference type="ARBA" id="ARBA00022612"/>
    </source>
</evidence>
<feature type="domain" description="Phage tail tape measure protein" evidence="2">
    <location>
        <begin position="105"/>
        <end position="251"/>
    </location>
</feature>
<evidence type="ECO:0000259" key="2">
    <source>
        <dbReference type="Pfam" id="PF10145"/>
    </source>
</evidence>
<sequence>MPNSKEIETILKLQDAVKGFSDELKTLLAGLGHADSELDKAAKSAEAYAKKLGGGLTAIAMQAGAAAWKTASDYEQAVKSIQISTGATGRQLQALEKQFRSVMNEVPNSTGEVAGVIAHLDNLTNASGDVMHALTRQILDLSRMLKEDAAGNAEAFGNVLALWQRPAEDAGAILDGMFKISQDAGIGFGKLASDLNSYGAGMQLAGFSIEETADLFGRLHAQGITVSKVMPGLNKSFQQWAGEQKDSRQELAKTIQAMRDAETSTDALTVATEVFGKESAEQLVATVRNGSLALDGLAGSFEGASGSIARYADETMTIDEKMQRLKNQLFQVLEPYGEKMIEQAEKAVKYFDENGPQMIAIAEDVAKALAGIAIAAGTIKVGKGIMDATAFIGNLTKIGKAAATTGAGVGGVSTSVRVLSLALRALSGPVGWTLTGVGLLSAGWSAYKKHQENARQELLHMGESLNDAFNNYDSVKEHSKRTNELINEYDRLKDKIANTATPAEELTEARRKLAVVEQELIDMNPDILRAEDAKSEKFREVLGDTQKRNEIVLEMERRKLENTIINSTHKMPDLLTEYDRLNDEAAKYDKSYIEARESYFQYLDYHNRKQAISHNRNLTESERNEQLAALAAEIYEETGNKYEGLWGNLEVHTNRFLDSFNEQYGKWEETRKEIALAEETFQTYYDSLVQKIEADLGGSIDELTQNYHNLSEEEKKLFNDRIAQLSEWNTQFNMLPPSKTIDIKAIWRQTGVIPDDPSIPLSARYSMHGFADGGFSDRPAIFGEAGLEAAIPINNKPRSHAILDRVNQLMGHDAGSNVQITFAPNIRLAVGGSEQDVRGQVQSAIRESQAEFERRFRDMLRQERRLSFHV</sequence>
<keyword evidence="4" id="KW-1185">Reference proteome</keyword>
<comment type="caution">
    <text evidence="3">The sequence shown here is derived from an EMBL/GenBank/DDBJ whole genome shotgun (WGS) entry which is preliminary data.</text>
</comment>
<dbReference type="Pfam" id="PF10145">
    <property type="entry name" value="PhageMin_Tail"/>
    <property type="match status" value="1"/>
</dbReference>
<dbReference type="EMBL" id="BOVK01000026">
    <property type="protein sequence ID" value="GIQ69265.1"/>
    <property type="molecule type" value="Genomic_DNA"/>
</dbReference>
<proteinExistence type="predicted"/>
<protein>
    <recommendedName>
        <fullName evidence="2">Phage tail tape measure protein domain-containing protein</fullName>
    </recommendedName>
</protein>
<dbReference type="InterPro" id="IPR010090">
    <property type="entry name" value="Phage_tape_meas"/>
</dbReference>
<reference evidence="3" key="1">
    <citation type="submission" date="2021-04" db="EMBL/GenBank/DDBJ databases">
        <title>Draft genome sequence of Xylanibacillus composti strain K13.</title>
        <authorList>
            <person name="Uke A."/>
            <person name="Chhe C."/>
            <person name="Baramee S."/>
            <person name="Kosugi A."/>
        </authorList>
    </citation>
    <scope>NUCLEOTIDE SEQUENCE</scope>
    <source>
        <strain evidence="3">K13</strain>
    </source>
</reference>
<dbReference type="RefSeq" id="WP_213412071.1">
    <property type="nucleotide sequence ID" value="NZ_BOVK01000026.1"/>
</dbReference>
<dbReference type="AlphaFoldDB" id="A0A8J4H428"/>
<organism evidence="3 4">
    <name type="scientific">Xylanibacillus composti</name>
    <dbReference type="NCBI Taxonomy" id="1572762"/>
    <lineage>
        <taxon>Bacteria</taxon>
        <taxon>Bacillati</taxon>
        <taxon>Bacillota</taxon>
        <taxon>Bacilli</taxon>
        <taxon>Bacillales</taxon>
        <taxon>Paenibacillaceae</taxon>
        <taxon>Xylanibacillus</taxon>
    </lineage>
</organism>
<dbReference type="Proteomes" id="UP000677918">
    <property type="component" value="Unassembled WGS sequence"/>
</dbReference>
<name>A0A8J4H428_9BACL</name>
<keyword evidence="1" id="KW-1188">Viral release from host cell</keyword>
<dbReference type="PANTHER" id="PTHR37813">
    <property type="entry name" value="FELS-2 PROPHAGE PROTEIN"/>
    <property type="match status" value="1"/>
</dbReference>